<feature type="transmembrane region" description="Helical" evidence="12">
    <location>
        <begin position="12"/>
        <end position="31"/>
    </location>
</feature>
<dbReference type="AlphaFoldDB" id="A0A1E2VF42"/>
<evidence type="ECO:0000256" key="10">
    <source>
        <dbReference type="ARBA" id="ARBA00023136"/>
    </source>
</evidence>
<evidence type="ECO:0000313" key="15">
    <source>
        <dbReference type="Proteomes" id="UP000094291"/>
    </source>
</evidence>
<keyword evidence="15" id="KW-1185">Reference proteome</keyword>
<dbReference type="EMBL" id="MDTQ01000001">
    <property type="protein sequence ID" value="ODC05285.1"/>
    <property type="molecule type" value="Genomic_DNA"/>
</dbReference>
<name>A0A1E2VF42_9GAMM</name>
<sequence length="311" mass="34715">MRYRAGRHYIQALLLLVLMGGFMALLGSVLWGLQGALWLLAGVLIFFMFSGQGSTQWLMRLKGAQPLTADRSPILTQALEVLAQRAQLPVVPQLYYVQSPVMNAFAVGDLEDSAVAVTDGALRQLTFHELLGVLAHELSHIQHHDLRVMGLANLFSFVTRLLSGLGQVLLLISLPMVLMGMATVNLWAILLLIMAPSLSALVQLALSRSREYDADLGAVELTGDPESLAQALVKIENAQQRRWFWPGTRPVESRWLRTHPLTADRVERLMALKARYTPVFKSPVFKPSEVVTYDVPVGARRWWPFDPFRGH</sequence>
<evidence type="ECO:0000313" key="14">
    <source>
        <dbReference type="EMBL" id="ODC05285.1"/>
    </source>
</evidence>
<organism evidence="14 15">
    <name type="scientific">Terasakiispira papahanaumokuakeensis</name>
    <dbReference type="NCBI Taxonomy" id="197479"/>
    <lineage>
        <taxon>Bacteria</taxon>
        <taxon>Pseudomonadati</taxon>
        <taxon>Pseudomonadota</taxon>
        <taxon>Gammaproteobacteria</taxon>
        <taxon>Oceanospirillales</taxon>
        <taxon>Terasakiispira</taxon>
    </lineage>
</organism>
<evidence type="ECO:0000256" key="11">
    <source>
        <dbReference type="RuleBase" id="RU003983"/>
    </source>
</evidence>
<comment type="caution">
    <text evidence="14">The sequence shown here is derived from an EMBL/GenBank/DDBJ whole genome shotgun (WGS) entry which is preliminary data.</text>
</comment>
<evidence type="ECO:0000259" key="13">
    <source>
        <dbReference type="Pfam" id="PF01435"/>
    </source>
</evidence>
<protein>
    <recommendedName>
        <fullName evidence="13">Peptidase M48 domain-containing protein</fullName>
    </recommendedName>
</protein>
<dbReference type="GO" id="GO:0006508">
    <property type="term" value="P:proteolysis"/>
    <property type="evidence" value="ECO:0007669"/>
    <property type="project" value="UniProtKB-KW"/>
</dbReference>
<keyword evidence="4 12" id="KW-0812">Transmembrane</keyword>
<dbReference type="GO" id="GO:0004222">
    <property type="term" value="F:metalloendopeptidase activity"/>
    <property type="evidence" value="ECO:0007669"/>
    <property type="project" value="InterPro"/>
</dbReference>
<evidence type="ECO:0000256" key="8">
    <source>
        <dbReference type="ARBA" id="ARBA00022989"/>
    </source>
</evidence>
<evidence type="ECO:0000256" key="6">
    <source>
        <dbReference type="ARBA" id="ARBA00022801"/>
    </source>
</evidence>
<dbReference type="PANTHER" id="PTHR43221">
    <property type="entry name" value="PROTEASE HTPX"/>
    <property type="match status" value="1"/>
</dbReference>
<dbReference type="GO" id="GO:0005886">
    <property type="term" value="C:plasma membrane"/>
    <property type="evidence" value="ECO:0007669"/>
    <property type="project" value="UniProtKB-SubCell"/>
</dbReference>
<keyword evidence="8 12" id="KW-1133">Transmembrane helix</keyword>
<keyword evidence="2" id="KW-1003">Cell membrane</keyword>
<keyword evidence="10 12" id="KW-0472">Membrane</keyword>
<feature type="transmembrane region" description="Helical" evidence="12">
    <location>
        <begin position="157"/>
        <end position="178"/>
    </location>
</feature>
<comment type="subcellular location">
    <subcellularLocation>
        <location evidence="1">Cell membrane</location>
        <topology evidence="1">Multi-pass membrane protein</topology>
    </subcellularLocation>
</comment>
<keyword evidence="9 11" id="KW-0482">Metalloprotease</keyword>
<reference evidence="14 15" key="1">
    <citation type="submission" date="2016-08" db="EMBL/GenBank/DDBJ databases">
        <authorList>
            <person name="Seilhamer J.J."/>
        </authorList>
    </citation>
    <scope>NUCLEOTIDE SEQUENCE [LARGE SCALE GENOMIC DNA]</scope>
    <source>
        <strain evidence="14 15">PH27A</strain>
    </source>
</reference>
<evidence type="ECO:0000256" key="1">
    <source>
        <dbReference type="ARBA" id="ARBA00004651"/>
    </source>
</evidence>
<gene>
    <name evidence="14" type="ORF">BFW38_07895</name>
</gene>
<evidence type="ECO:0000256" key="2">
    <source>
        <dbReference type="ARBA" id="ARBA00022475"/>
    </source>
</evidence>
<dbReference type="InterPro" id="IPR001915">
    <property type="entry name" value="Peptidase_M48"/>
</dbReference>
<comment type="similarity">
    <text evidence="11">Belongs to the peptidase M48 family.</text>
</comment>
<accession>A0A1E2VF42</accession>
<dbReference type="Pfam" id="PF01435">
    <property type="entry name" value="Peptidase_M48"/>
    <property type="match status" value="1"/>
</dbReference>
<evidence type="ECO:0000256" key="5">
    <source>
        <dbReference type="ARBA" id="ARBA00022723"/>
    </source>
</evidence>
<dbReference type="Proteomes" id="UP000094291">
    <property type="component" value="Unassembled WGS sequence"/>
</dbReference>
<evidence type="ECO:0000256" key="4">
    <source>
        <dbReference type="ARBA" id="ARBA00022692"/>
    </source>
</evidence>
<evidence type="ECO:0000256" key="3">
    <source>
        <dbReference type="ARBA" id="ARBA00022670"/>
    </source>
</evidence>
<dbReference type="InterPro" id="IPR050083">
    <property type="entry name" value="HtpX_protease"/>
</dbReference>
<feature type="transmembrane region" description="Helical" evidence="12">
    <location>
        <begin position="184"/>
        <end position="206"/>
    </location>
</feature>
<evidence type="ECO:0000256" key="9">
    <source>
        <dbReference type="ARBA" id="ARBA00023049"/>
    </source>
</evidence>
<keyword evidence="7 11" id="KW-0862">Zinc</keyword>
<feature type="transmembrane region" description="Helical" evidence="12">
    <location>
        <begin position="37"/>
        <end position="58"/>
    </location>
</feature>
<feature type="domain" description="Peptidase M48" evidence="13">
    <location>
        <begin position="75"/>
        <end position="271"/>
    </location>
</feature>
<dbReference type="RefSeq" id="WP_069000306.1">
    <property type="nucleotide sequence ID" value="NZ_MDTQ01000001.1"/>
</dbReference>
<evidence type="ECO:0000256" key="12">
    <source>
        <dbReference type="SAM" id="Phobius"/>
    </source>
</evidence>
<proteinExistence type="inferred from homology"/>
<dbReference type="GO" id="GO:0046872">
    <property type="term" value="F:metal ion binding"/>
    <property type="evidence" value="ECO:0007669"/>
    <property type="project" value="UniProtKB-KW"/>
</dbReference>
<dbReference type="PANTHER" id="PTHR43221:SF1">
    <property type="entry name" value="PROTEASE HTPX"/>
    <property type="match status" value="1"/>
</dbReference>
<keyword evidence="5" id="KW-0479">Metal-binding</keyword>
<dbReference type="Gene3D" id="3.30.2010.10">
    <property type="entry name" value="Metalloproteases ('zincins'), catalytic domain"/>
    <property type="match status" value="1"/>
</dbReference>
<keyword evidence="3 11" id="KW-0645">Protease</keyword>
<dbReference type="CDD" id="cd07339">
    <property type="entry name" value="M48B_HtpX_like"/>
    <property type="match status" value="1"/>
</dbReference>
<evidence type="ECO:0000256" key="7">
    <source>
        <dbReference type="ARBA" id="ARBA00022833"/>
    </source>
</evidence>
<keyword evidence="6 11" id="KW-0378">Hydrolase</keyword>
<dbReference type="STRING" id="197479.BFW38_07895"/>
<comment type="cofactor">
    <cofactor evidence="11">
        <name>Zn(2+)</name>
        <dbReference type="ChEBI" id="CHEBI:29105"/>
    </cofactor>
    <text evidence="11">Binds 1 zinc ion per subunit.</text>
</comment>